<keyword evidence="6" id="KW-1185">Reference proteome</keyword>
<gene>
    <name evidence="5" type="ORF">D9R14_18355</name>
</gene>
<proteinExistence type="inferred from homology"/>
<dbReference type="SUPFAM" id="SSF52922">
    <property type="entry name" value="TK C-terminal domain-like"/>
    <property type="match status" value="1"/>
</dbReference>
<evidence type="ECO:0000259" key="4">
    <source>
        <dbReference type="SMART" id="SM00861"/>
    </source>
</evidence>
<organism evidence="5 6">
    <name type="scientific">Xanthobacter tagetidis</name>
    <dbReference type="NCBI Taxonomy" id="60216"/>
    <lineage>
        <taxon>Bacteria</taxon>
        <taxon>Pseudomonadati</taxon>
        <taxon>Pseudomonadota</taxon>
        <taxon>Alphaproteobacteria</taxon>
        <taxon>Hyphomicrobiales</taxon>
        <taxon>Xanthobacteraceae</taxon>
        <taxon>Xanthobacter</taxon>
    </lineage>
</organism>
<evidence type="ECO:0000256" key="1">
    <source>
        <dbReference type="ARBA" id="ARBA00001964"/>
    </source>
</evidence>
<dbReference type="InterPro" id="IPR009014">
    <property type="entry name" value="Transketo_C/PFOR_II"/>
</dbReference>
<dbReference type="PANTHER" id="PTHR43825:SF1">
    <property type="entry name" value="TRANSKETOLASE-LIKE PYRIMIDINE-BINDING DOMAIN-CONTAINING PROTEIN"/>
    <property type="match status" value="1"/>
</dbReference>
<dbReference type="AlphaFoldDB" id="A0A3L7A359"/>
<comment type="cofactor">
    <cofactor evidence="1">
        <name>thiamine diphosphate</name>
        <dbReference type="ChEBI" id="CHEBI:58937"/>
    </cofactor>
</comment>
<dbReference type="InterPro" id="IPR005475">
    <property type="entry name" value="Transketolase-like_Pyr-bd"/>
</dbReference>
<accession>A0A3L7A359</accession>
<evidence type="ECO:0000313" key="5">
    <source>
        <dbReference type="EMBL" id="RLP74637.1"/>
    </source>
</evidence>
<feature type="domain" description="Transketolase-like pyrimidine-binding" evidence="4">
    <location>
        <begin position="48"/>
        <end position="212"/>
    </location>
</feature>
<dbReference type="InterPro" id="IPR033248">
    <property type="entry name" value="Transketolase_C"/>
</dbReference>
<name>A0A3L7A359_9HYPH</name>
<keyword evidence="3" id="KW-0786">Thiamine pyrophosphate</keyword>
<dbReference type="PANTHER" id="PTHR43825">
    <property type="entry name" value="PYRUVATE DEHYDROGENASE E1 COMPONENT"/>
    <property type="match status" value="1"/>
</dbReference>
<evidence type="ECO:0000313" key="6">
    <source>
        <dbReference type="Proteomes" id="UP000269692"/>
    </source>
</evidence>
<dbReference type="SMART" id="SM00861">
    <property type="entry name" value="Transket_pyr"/>
    <property type="match status" value="1"/>
</dbReference>
<comment type="caution">
    <text evidence="5">The sequence shown here is derived from an EMBL/GenBank/DDBJ whole genome shotgun (WGS) entry which is preliminary data.</text>
</comment>
<dbReference type="Pfam" id="PF02779">
    <property type="entry name" value="Transket_pyr"/>
    <property type="match status" value="1"/>
</dbReference>
<dbReference type="InterPro" id="IPR051157">
    <property type="entry name" value="PDH/Transketolase"/>
</dbReference>
<sequence>MAAGAGRARRREAVMSTHIRKNAPAAAAGKPRLTTSAMIASIAAEGQRTKPAPFGHALVALARENERVLGMTADLGKYTDLHIFAQAFPERFHQMGMAEQLLFGAASGLASEGFMPFATTYAVFASRRAYDFIHQTIAEENRNVKIVCALPGLTSGYGPSHQAAEDLALFRAMPNMVVIDPCDAHEIEQVVPAMARHDGPAYMRLLRGQVPLVLDEYGYTFELGKAKLLRDGPDALVISSGLMTMRALEAADLLRKDKVEVAVLHVPTIKPLDEAAIVAAARKTGRPVIVAENHTVIGGLGEAVAATLLRAGVAPAAFHQIGLPDAFLDAGALPTLHDRYGISAEKVAGSIKAWSDGGAGGAA</sequence>
<reference evidence="5 6" key="1">
    <citation type="submission" date="2018-10" db="EMBL/GenBank/DDBJ databases">
        <title>Xanthobacter tagetidis genome sequencing and assembly.</title>
        <authorList>
            <person name="Maclea K.S."/>
            <person name="Goen A.E."/>
            <person name="Fatima S.A."/>
        </authorList>
    </citation>
    <scope>NUCLEOTIDE SEQUENCE [LARGE SCALE GENOMIC DNA]</scope>
    <source>
        <strain evidence="5 6">ATCC 700314</strain>
    </source>
</reference>
<evidence type="ECO:0000256" key="3">
    <source>
        <dbReference type="ARBA" id="ARBA00023052"/>
    </source>
</evidence>
<protein>
    <submittedName>
        <fullName evidence="5">Transketolase family protein</fullName>
    </submittedName>
</protein>
<dbReference type="OrthoDB" id="8732661at2"/>
<dbReference type="Pfam" id="PF02780">
    <property type="entry name" value="Transketolase_C"/>
    <property type="match status" value="1"/>
</dbReference>
<dbReference type="FunFam" id="3.40.50.970:FF:000129">
    <property type="entry name" value="Transketolase"/>
    <property type="match status" value="1"/>
</dbReference>
<dbReference type="Gene3D" id="3.40.50.970">
    <property type="match status" value="1"/>
</dbReference>
<dbReference type="Proteomes" id="UP000269692">
    <property type="component" value="Unassembled WGS sequence"/>
</dbReference>
<dbReference type="SUPFAM" id="SSF52518">
    <property type="entry name" value="Thiamin diphosphate-binding fold (THDP-binding)"/>
    <property type="match status" value="1"/>
</dbReference>
<dbReference type="EMBL" id="RCTF01000018">
    <property type="protein sequence ID" value="RLP74637.1"/>
    <property type="molecule type" value="Genomic_DNA"/>
</dbReference>
<evidence type="ECO:0000256" key="2">
    <source>
        <dbReference type="ARBA" id="ARBA00007131"/>
    </source>
</evidence>
<comment type="similarity">
    <text evidence="2">Belongs to the transketolase family.</text>
</comment>
<dbReference type="CDD" id="cd07033">
    <property type="entry name" value="TPP_PYR_DXS_TK_like"/>
    <property type="match status" value="1"/>
</dbReference>
<dbReference type="InterPro" id="IPR029061">
    <property type="entry name" value="THDP-binding"/>
</dbReference>
<dbReference type="Gene3D" id="3.40.50.920">
    <property type="match status" value="1"/>
</dbReference>